<dbReference type="EMBL" id="CP069362">
    <property type="protein sequence ID" value="WGS64572.1"/>
    <property type="molecule type" value="Genomic_DNA"/>
</dbReference>
<dbReference type="PANTHER" id="PTHR43014:SF4">
    <property type="entry name" value="PYRIDINE NUCLEOTIDE-DISULFIDE OXIDOREDUCTASE RCLA-RELATED"/>
    <property type="match status" value="1"/>
</dbReference>
<organism evidence="8 9">
    <name type="scientific">Marinitoga aeolica</name>
    <dbReference type="NCBI Taxonomy" id="2809031"/>
    <lineage>
        <taxon>Bacteria</taxon>
        <taxon>Thermotogati</taxon>
        <taxon>Thermotogota</taxon>
        <taxon>Thermotogae</taxon>
        <taxon>Petrotogales</taxon>
        <taxon>Petrotogaceae</taxon>
        <taxon>Marinitoga</taxon>
    </lineage>
</organism>
<dbReference type="PIRSF" id="PIRSF000350">
    <property type="entry name" value="Mercury_reductase_MerA"/>
    <property type="match status" value="1"/>
</dbReference>
<dbReference type="InterPro" id="IPR021179">
    <property type="entry name" value="Mercury_reductase_MerA"/>
</dbReference>
<dbReference type="PANTHER" id="PTHR43014">
    <property type="entry name" value="MERCURIC REDUCTASE"/>
    <property type="match status" value="1"/>
</dbReference>
<dbReference type="InterPro" id="IPR016156">
    <property type="entry name" value="FAD/NAD-linked_Rdtase_dimer_sf"/>
</dbReference>
<reference evidence="8 9" key="1">
    <citation type="submission" date="2021-02" db="EMBL/GenBank/DDBJ databases">
        <title>Characterization of Marinitoga sp. nov. str. BP5-C20A.</title>
        <authorList>
            <person name="Erauso G."/>
            <person name="Postec A."/>
        </authorList>
    </citation>
    <scope>NUCLEOTIDE SEQUENCE [LARGE SCALE GENOMIC DNA]</scope>
    <source>
        <strain evidence="8 9">BP5-C20A</strain>
    </source>
</reference>
<keyword evidence="4" id="KW-0479">Metal-binding</keyword>
<dbReference type="Gene3D" id="3.50.50.60">
    <property type="entry name" value="FAD/NAD(P)-binding domain"/>
    <property type="match status" value="2"/>
</dbReference>
<evidence type="ECO:0000256" key="1">
    <source>
        <dbReference type="ARBA" id="ARBA00001974"/>
    </source>
</evidence>
<dbReference type="NCBIfam" id="TIGR02053">
    <property type="entry name" value="MerA"/>
    <property type="match status" value="1"/>
</dbReference>
<accession>A0ABY8PPM1</accession>
<feature type="domain" description="Pyridine nucleotide-disulphide oxidoreductase dimerisation" evidence="6">
    <location>
        <begin position="335"/>
        <end position="441"/>
    </location>
</feature>
<dbReference type="InterPro" id="IPR036188">
    <property type="entry name" value="FAD/NAD-bd_sf"/>
</dbReference>
<keyword evidence="9" id="KW-1185">Reference proteome</keyword>
<keyword evidence="8" id="KW-0560">Oxidoreductase</keyword>
<evidence type="ECO:0000313" key="8">
    <source>
        <dbReference type="EMBL" id="WGS64572.1"/>
    </source>
</evidence>
<comment type="similarity">
    <text evidence="2">Belongs to the class-I pyridine nucleotide-disulfide oxidoreductase family.</text>
</comment>
<evidence type="ECO:0000256" key="2">
    <source>
        <dbReference type="ARBA" id="ARBA00007532"/>
    </source>
</evidence>
<gene>
    <name evidence="8" type="primary">merA</name>
    <name evidence="8" type="ORF">JRV97_09370</name>
</gene>
<keyword evidence="5" id="KW-0274">FAD</keyword>
<dbReference type="PRINTS" id="PR00368">
    <property type="entry name" value="FADPNR"/>
</dbReference>
<dbReference type="SUPFAM" id="SSF51905">
    <property type="entry name" value="FAD/NAD(P)-binding domain"/>
    <property type="match status" value="1"/>
</dbReference>
<comment type="cofactor">
    <cofactor evidence="1">
        <name>FAD</name>
        <dbReference type="ChEBI" id="CHEBI:57692"/>
    </cofactor>
</comment>
<dbReference type="InterPro" id="IPR001100">
    <property type="entry name" value="Pyr_nuc-diS_OxRdtase"/>
</dbReference>
<name>A0ABY8PPM1_9BACT</name>
<proteinExistence type="inferred from homology"/>
<dbReference type="Proteomes" id="UP001232493">
    <property type="component" value="Chromosome"/>
</dbReference>
<dbReference type="InterPro" id="IPR004099">
    <property type="entry name" value="Pyr_nucl-diS_OxRdtase_dimer"/>
</dbReference>
<evidence type="ECO:0000259" key="7">
    <source>
        <dbReference type="Pfam" id="PF07992"/>
    </source>
</evidence>
<dbReference type="EC" id="1.16.1.1" evidence="8"/>
<dbReference type="PRINTS" id="PR00411">
    <property type="entry name" value="PNDRDTASEI"/>
</dbReference>
<feature type="domain" description="FAD/NAD(P)-binding" evidence="7">
    <location>
        <begin position="3"/>
        <end position="315"/>
    </location>
</feature>
<dbReference type="Gene3D" id="3.30.390.30">
    <property type="match status" value="1"/>
</dbReference>
<evidence type="ECO:0000256" key="3">
    <source>
        <dbReference type="ARBA" id="ARBA00022630"/>
    </source>
</evidence>
<evidence type="ECO:0000259" key="6">
    <source>
        <dbReference type="Pfam" id="PF02852"/>
    </source>
</evidence>
<dbReference type="GO" id="GO:0016152">
    <property type="term" value="F:mercury (II) reductase (NADP+) activity"/>
    <property type="evidence" value="ECO:0007669"/>
    <property type="project" value="UniProtKB-EC"/>
</dbReference>
<dbReference type="InterPro" id="IPR023753">
    <property type="entry name" value="FAD/NAD-binding_dom"/>
</dbReference>
<dbReference type="SUPFAM" id="SSF55424">
    <property type="entry name" value="FAD/NAD-linked reductases, dimerisation (C-terminal) domain"/>
    <property type="match status" value="1"/>
</dbReference>
<keyword evidence="3" id="KW-0285">Flavoprotein</keyword>
<dbReference type="Pfam" id="PF02852">
    <property type="entry name" value="Pyr_redox_dim"/>
    <property type="match status" value="1"/>
</dbReference>
<evidence type="ECO:0000313" key="9">
    <source>
        <dbReference type="Proteomes" id="UP001232493"/>
    </source>
</evidence>
<evidence type="ECO:0000256" key="5">
    <source>
        <dbReference type="ARBA" id="ARBA00022827"/>
    </source>
</evidence>
<dbReference type="Pfam" id="PF07992">
    <property type="entry name" value="Pyr_redox_2"/>
    <property type="match status" value="1"/>
</dbReference>
<dbReference type="RefSeq" id="WP_280998329.1">
    <property type="nucleotide sequence ID" value="NZ_CP069362.1"/>
</dbReference>
<protein>
    <submittedName>
        <fullName evidence="8">Mercury(II) reductase</fullName>
        <ecNumber evidence="8">1.16.1.1</ecNumber>
    </submittedName>
</protein>
<evidence type="ECO:0000256" key="4">
    <source>
        <dbReference type="ARBA" id="ARBA00022723"/>
    </source>
</evidence>
<sequence length="459" mass="51457">MKYDLIIIGGGAAGFAAAMKANELNKKVLIINDNNNVEIGGTCVNVGCFPTKHMLYKAELIHKISNNIFDGITANVKINYEKIVEEKNKLVENAREEKYKKVLSNLENVDFVNGKAEFIDNNSVIVNGEKYFGEKFLIATGSKTFIPPIKGIEKVKYLTNKTALELKKIPEKLIVIGAGALGLEFAQMFSRFGSKVTIIEATEHIMGGVDNDFEKMMNIYFKKEGIKIIRNVKIKEIKNKKILFENNETMDFDDVLIATGRISNTDDLGLENTNIKLGKKHEIIVDKYYQADENIWAAGDVIGNPMLETVAAKEGFFAVNNMFLEEKKKIDYDLIPYAIFTDPQFASVGITENEAKKRKLKFKCNFVKIENLPKALAIKDTKGAIRLVVDSESETIIGIQLMSPMAADIIHEATMIVKNKMNINEVINTVHIFPTLSEIIKLGAQDFKRDITKMSCCVE</sequence>